<dbReference type="OrthoDB" id="497380at2759"/>
<dbReference type="STRING" id="151549.A0A4C1YQU1"/>
<sequence>MQKVKRKASDEAPPSTKKKVKLNKADSVTSKNNEIKHSNKTEAGNFSKENTNKKALDKKKFKDKINMKIKGASIYKDKNVKTPSSQDVSEKPKWSEMKKQKKELRLVRRKAKATTSVFEMSHKARLLAAQIQRKVVKQDFREKACKELHGLLKGQYKQIALTHDLSRVIQVLLKYSDLDIRNEITHELLEIMEQMSKDDNVKTLGDAYKGSPEMRGAILSACKANIQRILDKNLHDSELLHSVLYDFIRECGPEDRAELITTLSSLIVPLSNSLPGVNAASICVWQGTNKDKKTILKVVKEHVKPLSTHKTGYRLLLAIFDSVDDTVLVKKTIVSVLANNLKDVAKDHWGKMTLHWLVKPNDTAAFHPNFIKFLKDGAKSGTSKKDSDIRISELRDGIISSILEDIQTDAEFWLKDPTIALLTMAVLSIQTTTEALKSISKAICRPDWRLENNKNILAVEDAGMHMCLKKIALLDKGRSGDTLGKAIIDNLNDETWQIISRLPALIRYGREFVMDPIEVIAIYEALEEESVNIGFIP</sequence>
<gene>
    <name evidence="4" type="primary">peng</name>
    <name evidence="4" type="ORF">EVAR_13277_1</name>
</gene>
<organism evidence="4 5">
    <name type="scientific">Eumeta variegata</name>
    <name type="common">Bagworm moth</name>
    <name type="synonym">Eumeta japonica</name>
    <dbReference type="NCBI Taxonomy" id="151549"/>
    <lineage>
        <taxon>Eukaryota</taxon>
        <taxon>Metazoa</taxon>
        <taxon>Ecdysozoa</taxon>
        <taxon>Arthropoda</taxon>
        <taxon>Hexapoda</taxon>
        <taxon>Insecta</taxon>
        <taxon>Pterygota</taxon>
        <taxon>Neoptera</taxon>
        <taxon>Endopterygota</taxon>
        <taxon>Lepidoptera</taxon>
        <taxon>Glossata</taxon>
        <taxon>Ditrysia</taxon>
        <taxon>Tineoidea</taxon>
        <taxon>Psychidae</taxon>
        <taxon>Oiketicinae</taxon>
        <taxon>Eumeta</taxon>
    </lineage>
</organism>
<keyword evidence="5" id="KW-1185">Reference proteome</keyword>
<dbReference type="GO" id="GO:0005730">
    <property type="term" value="C:nucleolus"/>
    <property type="evidence" value="ECO:0007669"/>
    <property type="project" value="TreeGrafter"/>
</dbReference>
<evidence type="ECO:0000313" key="5">
    <source>
        <dbReference type="Proteomes" id="UP000299102"/>
    </source>
</evidence>
<keyword evidence="1" id="KW-0694">RNA-binding</keyword>
<dbReference type="GO" id="GO:0006417">
    <property type="term" value="P:regulation of translation"/>
    <property type="evidence" value="ECO:0007669"/>
    <property type="project" value="TreeGrafter"/>
</dbReference>
<feature type="compositionally biased region" description="Basic and acidic residues" evidence="2">
    <location>
        <begin position="88"/>
        <end position="97"/>
    </location>
</feature>
<dbReference type="PANTHER" id="PTHR13389:SF0">
    <property type="entry name" value="PUMILIO HOMOLOG 3"/>
    <property type="match status" value="1"/>
</dbReference>
<dbReference type="Gene3D" id="1.25.10.10">
    <property type="entry name" value="Leucine-rich Repeat Variant"/>
    <property type="match status" value="1"/>
</dbReference>
<dbReference type="InterPro" id="IPR011989">
    <property type="entry name" value="ARM-like"/>
</dbReference>
<name>A0A4C1YQU1_EUMVA</name>
<feature type="domain" description="CPL" evidence="3">
    <location>
        <begin position="347"/>
        <end position="475"/>
    </location>
</feature>
<dbReference type="AlphaFoldDB" id="A0A4C1YQU1"/>
<reference evidence="4 5" key="1">
    <citation type="journal article" date="2019" name="Commun. Biol.">
        <title>The bagworm genome reveals a unique fibroin gene that provides high tensile strength.</title>
        <authorList>
            <person name="Kono N."/>
            <person name="Nakamura H."/>
            <person name="Ohtoshi R."/>
            <person name="Tomita M."/>
            <person name="Numata K."/>
            <person name="Arakawa K."/>
        </authorList>
    </citation>
    <scope>NUCLEOTIDE SEQUENCE [LARGE SCALE GENOMIC DNA]</scope>
</reference>
<evidence type="ECO:0000313" key="4">
    <source>
        <dbReference type="EMBL" id="GBP77254.1"/>
    </source>
</evidence>
<dbReference type="EMBL" id="BGZK01001323">
    <property type="protein sequence ID" value="GBP77254.1"/>
    <property type="molecule type" value="Genomic_DNA"/>
</dbReference>
<accession>A0A4C1YQU1</accession>
<dbReference type="InterPro" id="IPR012959">
    <property type="entry name" value="CPL_dom"/>
</dbReference>
<dbReference type="Pfam" id="PF08144">
    <property type="entry name" value="CPL"/>
    <property type="match status" value="1"/>
</dbReference>
<dbReference type="Proteomes" id="UP000299102">
    <property type="component" value="Unassembled WGS sequence"/>
</dbReference>
<evidence type="ECO:0000256" key="2">
    <source>
        <dbReference type="SAM" id="MobiDB-lite"/>
    </source>
</evidence>
<dbReference type="GO" id="GO:0003729">
    <property type="term" value="F:mRNA binding"/>
    <property type="evidence" value="ECO:0007669"/>
    <property type="project" value="TreeGrafter"/>
</dbReference>
<dbReference type="InterPro" id="IPR040059">
    <property type="entry name" value="PUM3"/>
</dbReference>
<evidence type="ECO:0000256" key="1">
    <source>
        <dbReference type="ARBA" id="ARBA00022884"/>
    </source>
</evidence>
<evidence type="ECO:0000259" key="3">
    <source>
        <dbReference type="Pfam" id="PF08144"/>
    </source>
</evidence>
<comment type="caution">
    <text evidence="4">The sequence shown here is derived from an EMBL/GenBank/DDBJ whole genome shotgun (WGS) entry which is preliminary data.</text>
</comment>
<dbReference type="SUPFAM" id="SSF48371">
    <property type="entry name" value="ARM repeat"/>
    <property type="match status" value="1"/>
</dbReference>
<dbReference type="InterPro" id="IPR016024">
    <property type="entry name" value="ARM-type_fold"/>
</dbReference>
<feature type="compositionally biased region" description="Basic and acidic residues" evidence="2">
    <location>
        <begin position="50"/>
        <end position="59"/>
    </location>
</feature>
<protein>
    <submittedName>
        <fullName evidence="4">Protein penguin</fullName>
    </submittedName>
</protein>
<dbReference type="PANTHER" id="PTHR13389">
    <property type="entry name" value="PUMILIO HOMOLOG 3"/>
    <property type="match status" value="1"/>
</dbReference>
<feature type="region of interest" description="Disordered" evidence="2">
    <location>
        <begin position="1"/>
        <end position="59"/>
    </location>
</feature>
<proteinExistence type="predicted"/>
<feature type="region of interest" description="Disordered" evidence="2">
    <location>
        <begin position="78"/>
        <end position="97"/>
    </location>
</feature>